<accession>A0A0F9AVH3</accession>
<organism evidence="1">
    <name type="scientific">marine sediment metagenome</name>
    <dbReference type="NCBI Taxonomy" id="412755"/>
    <lineage>
        <taxon>unclassified sequences</taxon>
        <taxon>metagenomes</taxon>
        <taxon>ecological metagenomes</taxon>
    </lineage>
</organism>
<dbReference type="EMBL" id="LAZR01044053">
    <property type="protein sequence ID" value="KKL05582.1"/>
    <property type="molecule type" value="Genomic_DNA"/>
</dbReference>
<comment type="caution">
    <text evidence="1">The sequence shown here is derived from an EMBL/GenBank/DDBJ whole genome shotgun (WGS) entry which is preliminary data.</text>
</comment>
<evidence type="ECO:0000313" key="1">
    <source>
        <dbReference type="EMBL" id="KKL05582.1"/>
    </source>
</evidence>
<protein>
    <submittedName>
        <fullName evidence="1">Uncharacterized protein</fullName>
    </submittedName>
</protein>
<feature type="non-terminal residue" evidence="1">
    <location>
        <position position="1"/>
    </location>
</feature>
<dbReference type="AlphaFoldDB" id="A0A0F9AVH3"/>
<sequence>SYTKASHPATTYSNVFDLGEWDFLQIILDVYATSVTDAGDYLDVSVHFSTNGVLYFNAGAFVQLAGNAVASRHVIAFKSDLSVDPDAIWTAAAAAAVIDEKAFGRYMKVGVAVTDAAADAIHQFKVTGYIK</sequence>
<gene>
    <name evidence="1" type="ORF">LCGC14_2604580</name>
</gene>
<name>A0A0F9AVH3_9ZZZZ</name>
<proteinExistence type="predicted"/>
<reference evidence="1" key="1">
    <citation type="journal article" date="2015" name="Nature">
        <title>Complex archaea that bridge the gap between prokaryotes and eukaryotes.</title>
        <authorList>
            <person name="Spang A."/>
            <person name="Saw J.H."/>
            <person name="Jorgensen S.L."/>
            <person name="Zaremba-Niedzwiedzka K."/>
            <person name="Martijn J."/>
            <person name="Lind A.E."/>
            <person name="van Eijk R."/>
            <person name="Schleper C."/>
            <person name="Guy L."/>
            <person name="Ettema T.J."/>
        </authorList>
    </citation>
    <scope>NUCLEOTIDE SEQUENCE</scope>
</reference>